<proteinExistence type="predicted"/>
<organism evidence="1">
    <name type="scientific">uncultured gamma proteobacterium EB000_65A11</name>
    <dbReference type="NCBI Taxonomy" id="710972"/>
    <lineage>
        <taxon>Bacteria</taxon>
        <taxon>Pseudomonadati</taxon>
        <taxon>Pseudomonadota</taxon>
        <taxon>Gammaproteobacteria</taxon>
        <taxon>environmental samples</taxon>
    </lineage>
</organism>
<protein>
    <submittedName>
        <fullName evidence="1">Uncharacterized protein</fullName>
    </submittedName>
</protein>
<evidence type="ECO:0000313" key="1">
    <source>
        <dbReference type="EMBL" id="ADI20036.1"/>
    </source>
</evidence>
<sequence>MSNSLSQMQMLYVSEEDRILFRVNSTSGEEFRFWLTRRYVLLLIKVLKDYADKDPDVSAQATPAEKKAVEEFKQEKRISDANFTMQFAEESSSYPLGESTLLAFKLSFSIKDTSLQLSIQPKEGRGINFVINQEINASMIQLLKTAAEKGEWGIQHAFTTSGQVATSSEKRVIN</sequence>
<reference evidence="1" key="1">
    <citation type="journal article" date="2011" name="Environ. Microbiol.">
        <title>Time-series analyses of Monterey Bay coastal microbial picoplankton using a 'genome proxy' microarray.</title>
        <authorList>
            <person name="Rich V.I."/>
            <person name="Pham V.D."/>
            <person name="Eppley J."/>
            <person name="Shi Y."/>
            <person name="DeLong E.F."/>
        </authorList>
    </citation>
    <scope>NUCLEOTIDE SEQUENCE</scope>
</reference>
<name>E0Y045_9GAMM</name>
<accession>E0Y045</accession>
<dbReference type="AlphaFoldDB" id="E0Y045"/>
<dbReference type="EMBL" id="GU474936">
    <property type="protein sequence ID" value="ADI20036.1"/>
    <property type="molecule type" value="Genomic_DNA"/>
</dbReference>